<proteinExistence type="inferred from homology"/>
<dbReference type="OrthoDB" id="5965864at2759"/>
<gene>
    <name evidence="9" type="ORF">WN51_13732</name>
</gene>
<name>A0A0N0BFQ2_9HYME</name>
<evidence type="ECO:0000256" key="2">
    <source>
        <dbReference type="ARBA" id="ARBA00007467"/>
    </source>
</evidence>
<keyword evidence="10" id="KW-1185">Reference proteome</keyword>
<feature type="transmembrane region" description="Helical" evidence="7">
    <location>
        <begin position="397"/>
        <end position="420"/>
    </location>
</feature>
<feature type="transmembrane region" description="Helical" evidence="7">
    <location>
        <begin position="120"/>
        <end position="138"/>
    </location>
</feature>
<dbReference type="Pfam" id="PF02487">
    <property type="entry name" value="CLN3"/>
    <property type="match status" value="3"/>
</dbReference>
<dbReference type="GO" id="GO:0007040">
    <property type="term" value="P:lysosome organization"/>
    <property type="evidence" value="ECO:0007669"/>
    <property type="project" value="TreeGrafter"/>
</dbReference>
<feature type="transmembrane region" description="Helical" evidence="7">
    <location>
        <begin position="177"/>
        <end position="196"/>
    </location>
</feature>
<evidence type="ECO:0000256" key="5">
    <source>
        <dbReference type="ARBA" id="ARBA00022989"/>
    </source>
</evidence>
<dbReference type="SUPFAM" id="SSF103473">
    <property type="entry name" value="MFS general substrate transporter"/>
    <property type="match status" value="1"/>
</dbReference>
<dbReference type="GO" id="GO:0005765">
    <property type="term" value="C:lysosomal membrane"/>
    <property type="evidence" value="ECO:0007669"/>
    <property type="project" value="UniProtKB-SubCell"/>
</dbReference>
<evidence type="ECO:0000256" key="6">
    <source>
        <dbReference type="ARBA" id="ARBA00023136"/>
    </source>
</evidence>
<evidence type="ECO:0000313" key="10">
    <source>
        <dbReference type="Proteomes" id="UP000053105"/>
    </source>
</evidence>
<evidence type="ECO:0000313" key="9">
    <source>
        <dbReference type="EMBL" id="KOX73654.1"/>
    </source>
</evidence>
<feature type="transmembrane region" description="Helical" evidence="7">
    <location>
        <begin position="371"/>
        <end position="391"/>
    </location>
</feature>
<sequence length="555" mass="61939">MCEDPCNGGNAVSNKTTDHEFQTKRDLKMAKGKSVSERNNDVFDEESVAVRSRWRNLAAFWVLGLCNNYGYVVMLSAAHDILESKFGMTKGGTREEKVPAKPDTRDQNELLFLDSELESSAARLATCVLFSAAGFLVVSLSTTEWLAILGVVVTSLSSGLGEVTLLSYSHQYPKQVIATWSSGTGGAGIIGALSYASLTTWLSNEDTLLVMLIVPIIQGITFWLVLVHPPQSSIPITKNGIDSQEHIIEIPRKSFKEKINLVPGLLKYMIPLGLVYLFEYFINQGLMIESRCHRDFLHLNVNIHATGRICTTTEISVFSSARVTPIFQYELIEFDDIWLSHAEQYRWLQVDYQIGVFISRSSVNLVTINKIWIMAVLQFLNVLILLFETLFYYLPSIWIVFAFVLWEGLLGGGAYVNTFYRMSTEKKAYWSDVHVAHAHAGRDQRADAKNAGANALHVAGIEQGFRNHQSDGAEIVVVPGRELVVFHWQSVGHIFVVRAVGDLQTVHLEVLQQLSDHVAHPGGCRLSSSPLCPACYRIRLTHSHRHRPGTRTGST</sequence>
<reference evidence="9 10" key="1">
    <citation type="submission" date="2015-07" db="EMBL/GenBank/DDBJ databases">
        <title>The genome of Melipona quadrifasciata.</title>
        <authorList>
            <person name="Pan H."/>
            <person name="Kapheim K."/>
        </authorList>
    </citation>
    <scope>NUCLEOTIDE SEQUENCE [LARGE SCALE GENOMIC DNA]</scope>
    <source>
        <strain evidence="9">0111107301</strain>
        <tissue evidence="9">Whole body</tissue>
    </source>
</reference>
<dbReference type="InterPro" id="IPR036259">
    <property type="entry name" value="MFS_trans_sf"/>
</dbReference>
<keyword evidence="6 7" id="KW-0472">Membrane</keyword>
<feature type="transmembrane region" description="Helical" evidence="7">
    <location>
        <begin position="145"/>
        <end position="165"/>
    </location>
</feature>
<dbReference type="InterPro" id="IPR003492">
    <property type="entry name" value="Battenin_disease_Cln3"/>
</dbReference>
<dbReference type="AlphaFoldDB" id="A0A0N0BFQ2"/>
<evidence type="ECO:0000256" key="1">
    <source>
        <dbReference type="ARBA" id="ARBA00004127"/>
    </source>
</evidence>
<keyword evidence="4 7" id="KW-0812">Transmembrane</keyword>
<keyword evidence="3" id="KW-0813">Transport</keyword>
<dbReference type="STRING" id="166423.A0A0N0BFQ2"/>
<dbReference type="GO" id="GO:0012505">
    <property type="term" value="C:endomembrane system"/>
    <property type="evidence" value="ECO:0007669"/>
    <property type="project" value="UniProtKB-SubCell"/>
</dbReference>
<evidence type="ECO:0000256" key="3">
    <source>
        <dbReference type="ARBA" id="ARBA00022448"/>
    </source>
</evidence>
<feature type="region of interest" description="Disordered" evidence="8">
    <location>
        <begin position="1"/>
        <end position="22"/>
    </location>
</feature>
<evidence type="ECO:0000256" key="7">
    <source>
        <dbReference type="RuleBase" id="RU361113"/>
    </source>
</evidence>
<organism evidence="9 10">
    <name type="scientific">Melipona quadrifasciata</name>
    <dbReference type="NCBI Taxonomy" id="166423"/>
    <lineage>
        <taxon>Eukaryota</taxon>
        <taxon>Metazoa</taxon>
        <taxon>Ecdysozoa</taxon>
        <taxon>Arthropoda</taxon>
        <taxon>Hexapoda</taxon>
        <taxon>Insecta</taxon>
        <taxon>Pterygota</taxon>
        <taxon>Neoptera</taxon>
        <taxon>Endopterygota</taxon>
        <taxon>Hymenoptera</taxon>
        <taxon>Apocrita</taxon>
        <taxon>Aculeata</taxon>
        <taxon>Apoidea</taxon>
        <taxon>Anthophila</taxon>
        <taxon>Apidae</taxon>
        <taxon>Melipona</taxon>
    </lineage>
</organism>
<keyword evidence="5 7" id="KW-1133">Transmembrane helix</keyword>
<protein>
    <recommendedName>
        <fullName evidence="7">Battenin</fullName>
    </recommendedName>
</protein>
<comment type="similarity">
    <text evidence="2 7">Belongs to the battenin family.</text>
</comment>
<evidence type="ECO:0000256" key="4">
    <source>
        <dbReference type="ARBA" id="ARBA00022692"/>
    </source>
</evidence>
<dbReference type="Proteomes" id="UP000053105">
    <property type="component" value="Unassembled WGS sequence"/>
</dbReference>
<dbReference type="GO" id="GO:0051453">
    <property type="term" value="P:regulation of intracellular pH"/>
    <property type="evidence" value="ECO:0007669"/>
    <property type="project" value="TreeGrafter"/>
</dbReference>
<dbReference type="PRINTS" id="PR01315">
    <property type="entry name" value="BATTENIN"/>
</dbReference>
<dbReference type="PANTHER" id="PTHR10981:SF0">
    <property type="entry name" value="BATTENIN"/>
    <property type="match status" value="1"/>
</dbReference>
<dbReference type="EMBL" id="KQ435794">
    <property type="protein sequence ID" value="KOX73654.1"/>
    <property type="molecule type" value="Genomic_DNA"/>
</dbReference>
<keyword evidence="7" id="KW-0458">Lysosome</keyword>
<feature type="transmembrane region" description="Helical" evidence="7">
    <location>
        <begin position="265"/>
        <end position="282"/>
    </location>
</feature>
<evidence type="ECO:0000256" key="8">
    <source>
        <dbReference type="SAM" id="MobiDB-lite"/>
    </source>
</evidence>
<accession>A0A0N0BFQ2</accession>
<feature type="transmembrane region" description="Helical" evidence="7">
    <location>
        <begin position="208"/>
        <end position="226"/>
    </location>
</feature>
<comment type="subcellular location">
    <subcellularLocation>
        <location evidence="1">Endomembrane system</location>
        <topology evidence="1">Multi-pass membrane protein</topology>
    </subcellularLocation>
    <subcellularLocation>
        <location evidence="7">Lysosome membrane</location>
        <topology evidence="7">Multi-pass membrane protein</topology>
    </subcellularLocation>
</comment>
<dbReference type="PANTHER" id="PTHR10981">
    <property type="entry name" value="BATTENIN"/>
    <property type="match status" value="1"/>
</dbReference>
<feature type="transmembrane region" description="Helical" evidence="7">
    <location>
        <begin position="57"/>
        <end position="78"/>
    </location>
</feature>